<keyword evidence="2" id="KW-1185">Reference proteome</keyword>
<protein>
    <submittedName>
        <fullName evidence="1">Uncharacterized protein</fullName>
    </submittedName>
</protein>
<dbReference type="KEGG" id="eta:ETA_21160"/>
<organism evidence="1 2">
    <name type="scientific">Erwinia tasmaniensis (strain DSM 17950 / CFBP 7177 / CIP 109463 / NCPPB 4357 / Et1/99)</name>
    <dbReference type="NCBI Taxonomy" id="465817"/>
    <lineage>
        <taxon>Bacteria</taxon>
        <taxon>Pseudomonadati</taxon>
        <taxon>Pseudomonadota</taxon>
        <taxon>Gammaproteobacteria</taxon>
        <taxon>Enterobacterales</taxon>
        <taxon>Erwiniaceae</taxon>
        <taxon>Erwinia</taxon>
    </lineage>
</organism>
<evidence type="ECO:0000313" key="2">
    <source>
        <dbReference type="Proteomes" id="UP000001726"/>
    </source>
</evidence>
<accession>B2VC85</accession>
<dbReference type="Proteomes" id="UP000001726">
    <property type="component" value="Chromosome"/>
</dbReference>
<evidence type="ECO:0000313" key="1">
    <source>
        <dbReference type="EMBL" id="CAO97162.1"/>
    </source>
</evidence>
<gene>
    <name evidence="1" type="ordered locus">ETA_21160</name>
</gene>
<proteinExistence type="predicted"/>
<dbReference type="AlphaFoldDB" id="B2VC85"/>
<name>B2VC85_ERWT9</name>
<dbReference type="RefSeq" id="WP_012441833.1">
    <property type="nucleotide sequence ID" value="NC_010694.1"/>
</dbReference>
<dbReference type="HOGENOM" id="CLU_2716212_0_0_6"/>
<dbReference type="EMBL" id="CU468135">
    <property type="protein sequence ID" value="CAO97162.1"/>
    <property type="molecule type" value="Genomic_DNA"/>
</dbReference>
<dbReference type="STRING" id="465817.ETA_21160"/>
<reference evidence="1 2" key="1">
    <citation type="journal article" date="2008" name="Environ. Microbiol.">
        <title>The genome of Erwinia tasmaniensis strain Et1/99, a non-pathogenic bacterium in the genus Erwinia.</title>
        <authorList>
            <person name="Kube M."/>
            <person name="Migdoll A.M."/>
            <person name="Mueller I."/>
            <person name="Kuhl H."/>
            <person name="Beck A."/>
            <person name="Reinhardt R."/>
            <person name="Geider K."/>
        </authorList>
    </citation>
    <scope>NUCLEOTIDE SEQUENCE [LARGE SCALE GENOMIC DNA]</scope>
    <source>
        <strain evidence="2">DSM 17950 / CFBP 7177 / CIP 109463 / NCPPB 4357 / Et1/99</strain>
    </source>
</reference>
<sequence>MVTPAVPVEIGYGLSGFLCAKGNDLAQKPLKNIRLPEEQACYAALYVENGLNLPNKSFKPPEALCQDKAMSS</sequence>